<dbReference type="InterPro" id="IPR000064">
    <property type="entry name" value="NLP_P60_dom"/>
</dbReference>
<dbReference type="InterPro" id="IPR011929">
    <property type="entry name" value="Phage_pept_NlpC/P60"/>
</dbReference>
<dbReference type="Proteomes" id="UP000298545">
    <property type="component" value="Chromosome circular"/>
</dbReference>
<dbReference type="RefSeq" id="WP_027675479.1">
    <property type="nucleotide sequence ID" value="NZ_CP039691.1"/>
</dbReference>
<evidence type="ECO:0000313" key="7">
    <source>
        <dbReference type="EMBL" id="QYA06215.1"/>
    </source>
</evidence>
<dbReference type="AlphaFoldDB" id="A0A4D7E1J5"/>
<reference evidence="7 9" key="2">
    <citation type="submission" date="2021-03" db="EMBL/GenBank/DDBJ databases">
        <title>Rapid diversification of plasmids in a genus of pathogenic and nitrogen fixing bacteria.</title>
        <authorList>
            <person name="Weisberg A.J."/>
            <person name="Miller M."/>
            <person name="Ream W."/>
            <person name="Grunwald N.J."/>
            <person name="Chang J.H."/>
        </authorList>
    </citation>
    <scope>NUCLEOTIDE SEQUENCE [LARGE SCALE GENOMIC DNA]</scope>
    <source>
        <strain evidence="7 9">AF3.44</strain>
    </source>
</reference>
<evidence type="ECO:0000256" key="1">
    <source>
        <dbReference type="ARBA" id="ARBA00007074"/>
    </source>
</evidence>
<dbReference type="PROSITE" id="PS51935">
    <property type="entry name" value="NLPC_P60"/>
    <property type="match status" value="1"/>
</dbReference>
<dbReference type="KEGG" id="alf:CFBP5473_10670"/>
<dbReference type="STRING" id="1367849.GCA_000518585_02731"/>
<evidence type="ECO:0000313" key="9">
    <source>
        <dbReference type="Proteomes" id="UP000826513"/>
    </source>
</evidence>
<name>A0A4D7E1J5_9HYPH</name>
<evidence type="ECO:0000256" key="3">
    <source>
        <dbReference type="ARBA" id="ARBA00022801"/>
    </source>
</evidence>
<organism evidence="6 8">
    <name type="scientific">Agrobacterium larrymoorei</name>
    <dbReference type="NCBI Taxonomy" id="160699"/>
    <lineage>
        <taxon>Bacteria</taxon>
        <taxon>Pseudomonadati</taxon>
        <taxon>Pseudomonadota</taxon>
        <taxon>Alphaproteobacteria</taxon>
        <taxon>Hyphomicrobiales</taxon>
        <taxon>Rhizobiaceae</taxon>
        <taxon>Rhizobium/Agrobacterium group</taxon>
        <taxon>Agrobacterium</taxon>
    </lineage>
</organism>
<protein>
    <submittedName>
        <fullName evidence="7">C40 family peptidase</fullName>
    </submittedName>
    <submittedName>
        <fullName evidence="6">Peptidase P60</fullName>
    </submittedName>
</protein>
<dbReference type="OrthoDB" id="6058745at2"/>
<dbReference type="GO" id="GO:0006508">
    <property type="term" value="P:proteolysis"/>
    <property type="evidence" value="ECO:0007669"/>
    <property type="project" value="UniProtKB-KW"/>
</dbReference>
<dbReference type="GO" id="GO:0008234">
    <property type="term" value="F:cysteine-type peptidase activity"/>
    <property type="evidence" value="ECO:0007669"/>
    <property type="project" value="UniProtKB-KW"/>
</dbReference>
<reference evidence="6 8" key="1">
    <citation type="submission" date="2019-04" db="EMBL/GenBank/DDBJ databases">
        <title>Complete genome sequence of Agrobacterium larrymoorei CFBP5473.</title>
        <authorList>
            <person name="Haryono M."/>
            <person name="Chou L."/>
            <person name="Lin Y.-C."/>
            <person name="Lai E.-M."/>
            <person name="Kuo C.-H."/>
        </authorList>
    </citation>
    <scope>NUCLEOTIDE SEQUENCE [LARGE SCALE GENOMIC DNA]</scope>
    <source>
        <strain evidence="6 8">CFBP5473</strain>
    </source>
</reference>
<comment type="similarity">
    <text evidence="1">Belongs to the peptidase C40 family.</text>
</comment>
<keyword evidence="4" id="KW-0788">Thiol protease</keyword>
<dbReference type="EMBL" id="CP039691">
    <property type="protein sequence ID" value="QCI98330.1"/>
    <property type="molecule type" value="Genomic_DNA"/>
</dbReference>
<dbReference type="InterPro" id="IPR038765">
    <property type="entry name" value="Papain-like_cys_pep_sf"/>
</dbReference>
<accession>A0A4D7E1J5</accession>
<dbReference type="Proteomes" id="UP000826513">
    <property type="component" value="Chromosome 1"/>
</dbReference>
<sequence>MSVIGERVLARTEGWIGTPYRHQASLKGVGCDCLGLVRGVWREIYGQEPELPPPYARDWAERGSEDRLMLAAERHFQPIESMAEALPGDLLLFRWQADCAAKHAGILAGADHFIHAYEQAAVLRSALVPSWRRRIAGIFRFPEV</sequence>
<evidence type="ECO:0000256" key="4">
    <source>
        <dbReference type="ARBA" id="ARBA00022807"/>
    </source>
</evidence>
<keyword evidence="2" id="KW-0645">Protease</keyword>
<proteinExistence type="inferred from homology"/>
<evidence type="ECO:0000256" key="2">
    <source>
        <dbReference type="ARBA" id="ARBA00022670"/>
    </source>
</evidence>
<dbReference type="SUPFAM" id="SSF54001">
    <property type="entry name" value="Cysteine proteinases"/>
    <property type="match status" value="1"/>
</dbReference>
<feature type="domain" description="NlpC/P60" evidence="5">
    <location>
        <begin position="2"/>
        <end position="142"/>
    </location>
</feature>
<dbReference type="Pfam" id="PF00877">
    <property type="entry name" value="NLPC_P60"/>
    <property type="match status" value="1"/>
</dbReference>
<dbReference type="Gene3D" id="3.90.1720.10">
    <property type="entry name" value="endopeptidase domain like (from Nostoc punctiforme)"/>
    <property type="match status" value="1"/>
</dbReference>
<evidence type="ECO:0000313" key="6">
    <source>
        <dbReference type="EMBL" id="QCI98330.1"/>
    </source>
</evidence>
<keyword evidence="9" id="KW-1185">Reference proteome</keyword>
<evidence type="ECO:0000313" key="8">
    <source>
        <dbReference type="Proteomes" id="UP000298545"/>
    </source>
</evidence>
<dbReference type="EMBL" id="CP072167">
    <property type="protein sequence ID" value="QYA06215.1"/>
    <property type="molecule type" value="Genomic_DNA"/>
</dbReference>
<gene>
    <name evidence="6" type="ORF">CFBP5473_10670</name>
    <name evidence="7" type="ORF">J5285_09050</name>
</gene>
<keyword evidence="3" id="KW-0378">Hydrolase</keyword>
<dbReference type="NCBIfam" id="TIGR02219">
    <property type="entry name" value="phage_NlpC_fam"/>
    <property type="match status" value="1"/>
</dbReference>
<evidence type="ECO:0000259" key="5">
    <source>
        <dbReference type="PROSITE" id="PS51935"/>
    </source>
</evidence>